<organism evidence="9 10">
    <name type="scientific">Marasmius crinis-equi</name>
    <dbReference type="NCBI Taxonomy" id="585013"/>
    <lineage>
        <taxon>Eukaryota</taxon>
        <taxon>Fungi</taxon>
        <taxon>Dikarya</taxon>
        <taxon>Basidiomycota</taxon>
        <taxon>Agaricomycotina</taxon>
        <taxon>Agaricomycetes</taxon>
        <taxon>Agaricomycetidae</taxon>
        <taxon>Agaricales</taxon>
        <taxon>Marasmiineae</taxon>
        <taxon>Marasmiaceae</taxon>
        <taxon>Marasmius</taxon>
    </lineage>
</organism>
<dbReference type="InterPro" id="IPR051374">
    <property type="entry name" value="Ataxin-10/CTR86_families"/>
</dbReference>
<sequence>MLPHESSLVGQLKNACARFDINAVSSRSLLIQTLDGIAAQLAQNEKTRVRIGSEDPSLWDDIRKLWRSVVRAQLTFWDGDDDDDDDTGTGQDGARKQTDHTLCHLCISLARFTRNLVAGVPANQNRVYENEPEIRRLLHYYTSWSSIQDEEATFAARLLTQALSNLVTGNDHLMSNLWETYLNLPEDQVVIIRLLSSPDTRILLAVLTLIENCIHESRTRTKMLVRTTIGARICVVLLDNMVKLYDAEETSEGGLAFDAGWVSRSQIFQIPSNRSGSYHILTRIAEVGLVTELYQKLSIQGEVVTPHQTTLMKIIDSYLQSSSPSSPQTSPKTFKTQTRIIPLLTACFTSLSSYTQTAVRRALRPTPSEVASPTTPLNPSNDGASLPFIPPAELDVMLPKVCEMLVLVTQCIVSIILASQRQPPGPDNPGVNDTVQVFYQEQSATGMGFAEHIVETLRLLDKFLPRINFGRPVDSPLTSSTASGTQQSPGSTAPGSTGFFYLKRDLVRLLGILSHGQKAVQDRVRRCGGIEVVMNLCVVDERNPYLREHAIFTLHSLLKDNPANQAVVEEIRPMGQWDENGVLRDTPNSVRR</sequence>
<dbReference type="Gene3D" id="1.25.10.10">
    <property type="entry name" value="Leucine-rich Repeat Variant"/>
    <property type="match status" value="1"/>
</dbReference>
<dbReference type="Proteomes" id="UP001465976">
    <property type="component" value="Unassembled WGS sequence"/>
</dbReference>
<feature type="region of interest" description="Disordered" evidence="7">
    <location>
        <begin position="475"/>
        <end position="496"/>
    </location>
</feature>
<evidence type="ECO:0000259" key="8">
    <source>
        <dbReference type="Pfam" id="PF09759"/>
    </source>
</evidence>
<evidence type="ECO:0000256" key="7">
    <source>
        <dbReference type="SAM" id="MobiDB-lite"/>
    </source>
</evidence>
<evidence type="ECO:0000256" key="5">
    <source>
        <dbReference type="ARBA" id="ARBA00044801"/>
    </source>
</evidence>
<feature type="domain" description="Ataxin-10" evidence="8">
    <location>
        <begin position="502"/>
        <end position="583"/>
    </location>
</feature>
<evidence type="ECO:0000256" key="6">
    <source>
        <dbReference type="ARBA" id="ARBA00044805"/>
    </source>
</evidence>
<accession>A0ABR3FYJ3</accession>
<keyword evidence="10" id="KW-1185">Reference proteome</keyword>
<keyword evidence="3" id="KW-0131">Cell cycle</keyword>
<dbReference type="InterPro" id="IPR019156">
    <property type="entry name" value="Ataxin-10_domain"/>
</dbReference>
<evidence type="ECO:0000256" key="4">
    <source>
        <dbReference type="ARBA" id="ARBA00044746"/>
    </source>
</evidence>
<evidence type="ECO:0000256" key="2">
    <source>
        <dbReference type="ARBA" id="ARBA00022618"/>
    </source>
</evidence>
<evidence type="ECO:0000256" key="3">
    <source>
        <dbReference type="ARBA" id="ARBA00023306"/>
    </source>
</evidence>
<name>A0ABR3FYJ3_9AGAR</name>
<comment type="caution">
    <text evidence="9">The sequence shown here is derived from an EMBL/GenBank/DDBJ whole genome shotgun (WGS) entry which is preliminary data.</text>
</comment>
<feature type="compositionally biased region" description="Polar residues" evidence="7">
    <location>
        <begin position="476"/>
        <end position="495"/>
    </location>
</feature>
<comment type="function">
    <text evidence="4">May play a role in the regulation of cytokinesis.</text>
</comment>
<dbReference type="EMBL" id="JBAHYK010000027">
    <property type="protein sequence ID" value="KAL0580613.1"/>
    <property type="molecule type" value="Genomic_DNA"/>
</dbReference>
<dbReference type="SUPFAM" id="SSF48371">
    <property type="entry name" value="ARM repeat"/>
    <property type="match status" value="1"/>
</dbReference>
<reference evidence="9 10" key="1">
    <citation type="submission" date="2024-02" db="EMBL/GenBank/DDBJ databases">
        <title>A draft genome for the cacao thread blight pathogen Marasmius crinis-equi.</title>
        <authorList>
            <person name="Cohen S.P."/>
            <person name="Baruah I.K."/>
            <person name="Amoako-Attah I."/>
            <person name="Bukari Y."/>
            <person name="Meinhardt L.W."/>
            <person name="Bailey B.A."/>
        </authorList>
    </citation>
    <scope>NUCLEOTIDE SEQUENCE [LARGE SCALE GENOMIC DNA]</scope>
    <source>
        <strain evidence="9 10">GH-76</strain>
    </source>
</reference>
<gene>
    <name evidence="9" type="ORF">V5O48_001438</name>
</gene>
<proteinExistence type="inferred from homology"/>
<dbReference type="Pfam" id="PF09759">
    <property type="entry name" value="Atx10homo_assoc"/>
    <property type="match status" value="1"/>
</dbReference>
<evidence type="ECO:0000313" key="10">
    <source>
        <dbReference type="Proteomes" id="UP001465976"/>
    </source>
</evidence>
<evidence type="ECO:0000256" key="1">
    <source>
        <dbReference type="ARBA" id="ARBA00008384"/>
    </source>
</evidence>
<protein>
    <recommendedName>
        <fullName evidence="5">Ataxin-10 homolog</fullName>
    </recommendedName>
    <alternativeName>
        <fullName evidence="6">Copper transport protein 86</fullName>
    </alternativeName>
</protein>
<keyword evidence="2" id="KW-0132">Cell division</keyword>
<dbReference type="InterPro" id="IPR011989">
    <property type="entry name" value="ARM-like"/>
</dbReference>
<dbReference type="PANTHER" id="PTHR13255">
    <property type="entry name" value="ATAXIN-10"/>
    <property type="match status" value="1"/>
</dbReference>
<evidence type="ECO:0000313" key="9">
    <source>
        <dbReference type="EMBL" id="KAL0580613.1"/>
    </source>
</evidence>
<comment type="similarity">
    <text evidence="1">Belongs to the ataxin-10 family.</text>
</comment>
<dbReference type="PANTHER" id="PTHR13255:SF0">
    <property type="entry name" value="ATAXIN-10"/>
    <property type="match status" value="1"/>
</dbReference>
<dbReference type="InterPro" id="IPR016024">
    <property type="entry name" value="ARM-type_fold"/>
</dbReference>